<protein>
    <submittedName>
        <fullName evidence="5">Acyl carrier protein</fullName>
    </submittedName>
</protein>
<dbReference type="EMBL" id="VMNI01000010">
    <property type="protein sequence ID" value="TVO76003.1"/>
    <property type="molecule type" value="Genomic_DNA"/>
</dbReference>
<evidence type="ECO:0000313" key="5">
    <source>
        <dbReference type="EMBL" id="TVO76003.1"/>
    </source>
</evidence>
<dbReference type="PROSITE" id="PS00012">
    <property type="entry name" value="PHOSPHOPANTETHEINE"/>
    <property type="match status" value="1"/>
</dbReference>
<dbReference type="EMBL" id="VMNK01000009">
    <property type="protein sequence ID" value="TVO56088.1"/>
    <property type="molecule type" value="Genomic_DNA"/>
</dbReference>
<dbReference type="InterPro" id="IPR009081">
    <property type="entry name" value="PP-bd_ACP"/>
</dbReference>
<evidence type="ECO:0000256" key="2">
    <source>
        <dbReference type="ARBA" id="ARBA00022553"/>
    </source>
</evidence>
<sequence length="88" mass="9901">MDNLHTEIRQLIIDTLDLEDMTADDIDPAAPLFGDGLGLDSIDALELGVALRKRYQVRLDGDDPSVKRYFQSVNTLVELVRQRSENEA</sequence>
<feature type="domain" description="Carrier" evidence="3">
    <location>
        <begin position="2"/>
        <end position="84"/>
    </location>
</feature>
<dbReference type="InterPro" id="IPR006162">
    <property type="entry name" value="Ppantetheine_attach_site"/>
</dbReference>
<organism evidence="5 6">
    <name type="scientific">Denitromonas halophila</name>
    <dbReference type="NCBI Taxonomy" id="1629404"/>
    <lineage>
        <taxon>Bacteria</taxon>
        <taxon>Pseudomonadati</taxon>
        <taxon>Pseudomonadota</taxon>
        <taxon>Betaproteobacteria</taxon>
        <taxon>Rhodocyclales</taxon>
        <taxon>Zoogloeaceae</taxon>
        <taxon>Denitromonas</taxon>
    </lineage>
</organism>
<keyword evidence="7" id="KW-1185">Reference proteome</keyword>
<dbReference type="Gene3D" id="1.10.1200.10">
    <property type="entry name" value="ACP-like"/>
    <property type="match status" value="1"/>
</dbReference>
<dbReference type="SUPFAM" id="SSF47336">
    <property type="entry name" value="ACP-like"/>
    <property type="match status" value="1"/>
</dbReference>
<evidence type="ECO:0000313" key="4">
    <source>
        <dbReference type="EMBL" id="TVO56088.1"/>
    </source>
</evidence>
<proteinExistence type="predicted"/>
<dbReference type="RefSeq" id="WP_144177885.1">
    <property type="nucleotide sequence ID" value="NZ_VMNK01000009.1"/>
</dbReference>
<dbReference type="NCBIfam" id="NF006617">
    <property type="entry name" value="PRK09184.1"/>
    <property type="match status" value="1"/>
</dbReference>
<dbReference type="InterPro" id="IPR036736">
    <property type="entry name" value="ACP-like_sf"/>
</dbReference>
<dbReference type="PROSITE" id="PS50075">
    <property type="entry name" value="CARRIER"/>
    <property type="match status" value="1"/>
</dbReference>
<keyword evidence="1" id="KW-0596">Phosphopantetheine</keyword>
<keyword evidence="2" id="KW-0597">Phosphoprotein</keyword>
<evidence type="ECO:0000259" key="3">
    <source>
        <dbReference type="PROSITE" id="PS50075"/>
    </source>
</evidence>
<dbReference type="OrthoDB" id="9803943at2"/>
<gene>
    <name evidence="5" type="ORF">FHP89_11055</name>
    <name evidence="4" type="ORF">FHP91_11640</name>
</gene>
<name>A0A557SF45_9RHOO</name>
<dbReference type="AlphaFoldDB" id="A0A557SF45"/>
<evidence type="ECO:0000313" key="7">
    <source>
        <dbReference type="Proteomes" id="UP000319502"/>
    </source>
</evidence>
<comment type="caution">
    <text evidence="5">The sequence shown here is derived from an EMBL/GenBank/DDBJ whole genome shotgun (WGS) entry which is preliminary data.</text>
</comment>
<dbReference type="Proteomes" id="UP000319502">
    <property type="component" value="Unassembled WGS sequence"/>
</dbReference>
<evidence type="ECO:0000256" key="1">
    <source>
        <dbReference type="ARBA" id="ARBA00022450"/>
    </source>
</evidence>
<accession>A0A557SF45</accession>
<evidence type="ECO:0000313" key="6">
    <source>
        <dbReference type="Proteomes" id="UP000318349"/>
    </source>
</evidence>
<dbReference type="Proteomes" id="UP000318349">
    <property type="component" value="Unassembled WGS sequence"/>
</dbReference>
<dbReference type="Pfam" id="PF00550">
    <property type="entry name" value="PP-binding"/>
    <property type="match status" value="1"/>
</dbReference>
<reference evidence="6 7" key="1">
    <citation type="submission" date="2019-07" db="EMBL/GenBank/DDBJ databases">
        <title>The pathways for chlorine oxyanion respiration interact through the shared metabolite chlorate.</title>
        <authorList>
            <person name="Barnum T.P."/>
            <person name="Cheng Y."/>
            <person name="Hill K.A."/>
            <person name="Lucas L.N."/>
            <person name="Carlson H.K."/>
            <person name="Coates J.D."/>
        </authorList>
    </citation>
    <scope>NUCLEOTIDE SEQUENCE [LARGE SCALE GENOMIC DNA]</scope>
    <source>
        <strain evidence="5 6">SFB-1</strain>
        <strain evidence="4 7">SFB-3</strain>
    </source>
</reference>